<dbReference type="AlphaFoldDB" id="A0A1I4UMN0"/>
<dbReference type="EMBL" id="FOTK01000073">
    <property type="protein sequence ID" value="SFM89963.1"/>
    <property type="molecule type" value="Genomic_DNA"/>
</dbReference>
<dbReference type="InterPro" id="IPR036250">
    <property type="entry name" value="AcylCo_DH-like_C"/>
</dbReference>
<evidence type="ECO:0000256" key="1">
    <source>
        <dbReference type="ARBA" id="ARBA00023002"/>
    </source>
</evidence>
<dbReference type="GO" id="GO:0016627">
    <property type="term" value="F:oxidoreductase activity, acting on the CH-CH group of donors"/>
    <property type="evidence" value="ECO:0007669"/>
    <property type="project" value="InterPro"/>
</dbReference>
<sequence length="200" mass="21830">MGQRTTASGTAILDDVPVSPEHVLPFQEVFDRPTRLGPFSQLYHTAIQLGIARAALADLKRFVLERARPWIDSGARRAADDTLLLFDAGALRVDLHAAEELLWLAAEQVDAVRDARDAGAVAAASIAVAKAKILATEVSLKAAGKLLELSGSQATLAQFNLDRHWRNARTHSLHDPVRWKFPTIGNYLLNGVPPPRRGYV</sequence>
<gene>
    <name evidence="3" type="ORF">SAMN05192568_10738</name>
</gene>
<evidence type="ECO:0000313" key="3">
    <source>
        <dbReference type="EMBL" id="SFM89963.1"/>
    </source>
</evidence>
<evidence type="ECO:0000259" key="2">
    <source>
        <dbReference type="Pfam" id="PF08028"/>
    </source>
</evidence>
<name>A0A1I4UMN0_9HYPH</name>
<dbReference type="Proteomes" id="UP000199048">
    <property type="component" value="Unassembled WGS sequence"/>
</dbReference>
<dbReference type="Gene3D" id="1.20.140.10">
    <property type="entry name" value="Butyryl-CoA Dehydrogenase, subunit A, domain 3"/>
    <property type="match status" value="1"/>
</dbReference>
<reference evidence="4" key="1">
    <citation type="submission" date="2016-10" db="EMBL/GenBank/DDBJ databases">
        <authorList>
            <person name="Varghese N."/>
            <person name="Submissions S."/>
        </authorList>
    </citation>
    <scope>NUCLEOTIDE SEQUENCE [LARGE SCALE GENOMIC DNA]</scope>
    <source>
        <strain evidence="4">BL36</strain>
    </source>
</reference>
<dbReference type="Pfam" id="PF08028">
    <property type="entry name" value="Acyl-CoA_dh_2"/>
    <property type="match status" value="1"/>
</dbReference>
<dbReference type="InterPro" id="IPR013107">
    <property type="entry name" value="Acyl-CoA_DH_C"/>
</dbReference>
<feature type="domain" description="Acyl-CoA dehydrogenase C-terminal" evidence="2">
    <location>
        <begin position="43"/>
        <end position="175"/>
    </location>
</feature>
<evidence type="ECO:0000313" key="4">
    <source>
        <dbReference type="Proteomes" id="UP000199048"/>
    </source>
</evidence>
<dbReference type="STRING" id="582667.SAMN05192568_10738"/>
<keyword evidence="1" id="KW-0560">Oxidoreductase</keyword>
<accession>A0A1I4UMN0</accession>
<dbReference type="SUPFAM" id="SSF47203">
    <property type="entry name" value="Acyl-CoA dehydrogenase C-terminal domain-like"/>
    <property type="match status" value="1"/>
</dbReference>
<proteinExistence type="predicted"/>
<organism evidence="3 4">
    <name type="scientific">Methylobacterium pseudosasicola</name>
    <dbReference type="NCBI Taxonomy" id="582667"/>
    <lineage>
        <taxon>Bacteria</taxon>
        <taxon>Pseudomonadati</taxon>
        <taxon>Pseudomonadota</taxon>
        <taxon>Alphaproteobacteria</taxon>
        <taxon>Hyphomicrobiales</taxon>
        <taxon>Methylobacteriaceae</taxon>
        <taxon>Methylobacterium</taxon>
    </lineage>
</organism>
<protein>
    <submittedName>
        <fullName evidence="3">Acyl-CoA dehydrogenase, C-terminal domain</fullName>
    </submittedName>
</protein>
<keyword evidence="4" id="KW-1185">Reference proteome</keyword>